<dbReference type="GO" id="GO:0004806">
    <property type="term" value="F:triacylglycerol lipase activity"/>
    <property type="evidence" value="ECO:0007669"/>
    <property type="project" value="TreeGrafter"/>
</dbReference>
<organism evidence="3 4">
    <name type="scientific">Lipomyces starkeyi NRRL Y-11557</name>
    <dbReference type="NCBI Taxonomy" id="675824"/>
    <lineage>
        <taxon>Eukaryota</taxon>
        <taxon>Fungi</taxon>
        <taxon>Dikarya</taxon>
        <taxon>Ascomycota</taxon>
        <taxon>Saccharomycotina</taxon>
        <taxon>Lipomycetes</taxon>
        <taxon>Lipomycetales</taxon>
        <taxon>Lipomycetaceae</taxon>
        <taxon>Lipomyces</taxon>
    </lineage>
</organism>
<dbReference type="Gene3D" id="3.40.50.1820">
    <property type="entry name" value="alpha/beta hydrolase"/>
    <property type="match status" value="2"/>
</dbReference>
<feature type="compositionally biased region" description="Polar residues" evidence="1">
    <location>
        <begin position="762"/>
        <end position="777"/>
    </location>
</feature>
<accession>A0A1E3Q5I3</accession>
<evidence type="ECO:0000259" key="2">
    <source>
        <dbReference type="Pfam" id="PF07859"/>
    </source>
</evidence>
<evidence type="ECO:0000313" key="4">
    <source>
        <dbReference type="Proteomes" id="UP000094385"/>
    </source>
</evidence>
<feature type="compositionally biased region" description="Basic residues" evidence="1">
    <location>
        <begin position="778"/>
        <end position="789"/>
    </location>
</feature>
<feature type="region of interest" description="Disordered" evidence="1">
    <location>
        <begin position="718"/>
        <end position="792"/>
    </location>
</feature>
<dbReference type="Pfam" id="PF07859">
    <property type="entry name" value="Abhydrolase_3"/>
    <property type="match status" value="2"/>
</dbReference>
<feature type="compositionally biased region" description="Polar residues" evidence="1">
    <location>
        <begin position="590"/>
        <end position="608"/>
    </location>
</feature>
<gene>
    <name evidence="3" type="ORF">LIPSTDRAFT_111862</name>
</gene>
<dbReference type="GO" id="GO:0019433">
    <property type="term" value="P:triglyceride catabolic process"/>
    <property type="evidence" value="ECO:0007669"/>
    <property type="project" value="TreeGrafter"/>
</dbReference>
<keyword evidence="4" id="KW-1185">Reference proteome</keyword>
<feature type="compositionally biased region" description="Low complexity" evidence="1">
    <location>
        <begin position="718"/>
        <end position="730"/>
    </location>
</feature>
<feature type="region of interest" description="Disordered" evidence="1">
    <location>
        <begin position="658"/>
        <end position="693"/>
    </location>
</feature>
<dbReference type="AlphaFoldDB" id="A0A1E3Q5I3"/>
<dbReference type="InterPro" id="IPR029058">
    <property type="entry name" value="AB_hydrolase_fold"/>
</dbReference>
<dbReference type="EMBL" id="KV454295">
    <property type="protein sequence ID" value="ODQ72754.1"/>
    <property type="molecule type" value="Genomic_DNA"/>
</dbReference>
<evidence type="ECO:0000313" key="3">
    <source>
        <dbReference type="EMBL" id="ODQ72754.1"/>
    </source>
</evidence>
<dbReference type="SUPFAM" id="SSF53474">
    <property type="entry name" value="alpha/beta-Hydrolases"/>
    <property type="match status" value="1"/>
</dbReference>
<feature type="compositionally biased region" description="Polar residues" evidence="1">
    <location>
        <begin position="672"/>
        <end position="689"/>
    </location>
</feature>
<protein>
    <recommendedName>
        <fullName evidence="2">Alpha/beta hydrolase fold-3 domain-containing protein</fullName>
    </recommendedName>
</protein>
<dbReference type="GO" id="GO:0005829">
    <property type="term" value="C:cytosol"/>
    <property type="evidence" value="ECO:0007669"/>
    <property type="project" value="TreeGrafter"/>
</dbReference>
<reference evidence="3 4" key="1">
    <citation type="journal article" date="2016" name="Proc. Natl. Acad. Sci. U.S.A.">
        <title>Comparative genomics of biotechnologically important yeasts.</title>
        <authorList>
            <person name="Riley R."/>
            <person name="Haridas S."/>
            <person name="Wolfe K.H."/>
            <person name="Lopes M.R."/>
            <person name="Hittinger C.T."/>
            <person name="Goeker M."/>
            <person name="Salamov A.A."/>
            <person name="Wisecaver J.H."/>
            <person name="Long T.M."/>
            <person name="Calvey C.H."/>
            <person name="Aerts A.L."/>
            <person name="Barry K.W."/>
            <person name="Choi C."/>
            <person name="Clum A."/>
            <person name="Coughlan A.Y."/>
            <person name="Deshpande S."/>
            <person name="Douglass A.P."/>
            <person name="Hanson S.J."/>
            <person name="Klenk H.-P."/>
            <person name="LaButti K.M."/>
            <person name="Lapidus A."/>
            <person name="Lindquist E.A."/>
            <person name="Lipzen A.M."/>
            <person name="Meier-Kolthoff J.P."/>
            <person name="Ohm R.A."/>
            <person name="Otillar R.P."/>
            <person name="Pangilinan J.L."/>
            <person name="Peng Y."/>
            <person name="Rokas A."/>
            <person name="Rosa C.A."/>
            <person name="Scheuner C."/>
            <person name="Sibirny A.A."/>
            <person name="Slot J.C."/>
            <person name="Stielow J.B."/>
            <person name="Sun H."/>
            <person name="Kurtzman C.P."/>
            <person name="Blackwell M."/>
            <person name="Grigoriev I.V."/>
            <person name="Jeffries T.W."/>
        </authorList>
    </citation>
    <scope>NUCLEOTIDE SEQUENCE [LARGE SCALE GENOMIC DNA]</scope>
    <source>
        <strain evidence="3 4">NRRL Y-11557</strain>
    </source>
</reference>
<dbReference type="Proteomes" id="UP000094385">
    <property type="component" value="Unassembled WGS sequence"/>
</dbReference>
<dbReference type="OrthoDB" id="408631at2759"/>
<sequence>MIDHILGRPSQNIKKVQVLVVACFWVAYIMRGPRHGPPMIVAISKFLSKHATAWQIHVLTMTGLYVLKNIDKLLNLQSPEPLADLYSRSFFRASWFLTALDAGFWTAMPVKPKAFRDIASILFSIYYLVFADQADEKVRKVRATITAEHLRISWEKSTSPYLRLAKIFTCPRIQTLKAFEISRPPNSPYRSRMKAYLYYDGPRHTFKHHTQVLLDFPGGGFVSMSPRHHDDSLCAWAKKLKIPVISLNYGKAPEHPYPYSLDECYDAYIEIVRTKGRCIGLSGTVDPQIVLVGDSAGGNFVAGVMLKLLTTLPQPRLPIAVLMIYPALDLNFNSWMSDEQIRLLRQESVKELNSPGLMKRKESIYQGLSGKLQVEDEDMRDIDEFSLPSSLDTADALSRAGIASSLREPGRRTQAELAREKKITIGTSLAMTSRVSYFGDKIITPEMLRAMIILYIGPHSRPDFTTDYLLSPVNAPSELLAKFPKVYMICGEVDPLVDDTVIFAGRLREAKRSAMLRYEALAMSKPPSIQSESEFVDVMLIRGISHGFMQIPFLLPEAKAAISRCAAWIQEAFAVHEPRYRTAPGIPSISIASPQTQSSKPLSLSVSTGSQTKKRGLFARVLRGMLSRSGLGWIAPLSSGPIVDDEYDDDDNYFYEYDDDDDDFLDSDQEQSRPQSAGTGAAESFSQFRRQTDPELANEAPIEFSIPVRKQLATPLSVSSSSSGVFTSISPLSSNDSIDGSVHTNVETKSSQLARGVRDVSDSQINLGSSKPNPTSSRGRKPRRKVVRHRSWDQNHLVMEGELMDRRRNNLVRSLAALEQDGVHQPPSSDLTKVSPIQPQTGPKRYLLVNQGGRISVAYLYIRKDVRNDCYEDNGAVSQKEHLSLETSN</sequence>
<feature type="domain" description="Alpha/beta hydrolase fold-3" evidence="2">
    <location>
        <begin position="438"/>
        <end position="517"/>
    </location>
</feature>
<dbReference type="InterPro" id="IPR013094">
    <property type="entry name" value="AB_hydrolase_3"/>
</dbReference>
<dbReference type="PANTHER" id="PTHR23025">
    <property type="entry name" value="TRIACYLGLYCEROL LIPASE"/>
    <property type="match status" value="1"/>
</dbReference>
<dbReference type="PANTHER" id="PTHR23025:SF3">
    <property type="entry name" value="HORMONE-SENSITIVE LIPASE"/>
    <property type="match status" value="1"/>
</dbReference>
<feature type="domain" description="Alpha/beta hydrolase fold-3" evidence="2">
    <location>
        <begin position="214"/>
        <end position="334"/>
    </location>
</feature>
<dbReference type="STRING" id="675824.A0A1E3Q5I3"/>
<feature type="compositionally biased region" description="Acidic residues" evidence="1">
    <location>
        <begin position="658"/>
        <end position="669"/>
    </location>
</feature>
<dbReference type="GO" id="GO:0004771">
    <property type="term" value="F:sterol ester esterase activity"/>
    <property type="evidence" value="ECO:0007669"/>
    <property type="project" value="TreeGrafter"/>
</dbReference>
<name>A0A1E3Q5I3_LIPST</name>
<feature type="compositionally biased region" description="Polar residues" evidence="1">
    <location>
        <begin position="731"/>
        <end position="753"/>
    </location>
</feature>
<evidence type="ECO:0000256" key="1">
    <source>
        <dbReference type="SAM" id="MobiDB-lite"/>
    </source>
</evidence>
<proteinExistence type="predicted"/>
<feature type="region of interest" description="Disordered" evidence="1">
    <location>
        <begin position="586"/>
        <end position="608"/>
    </location>
</feature>